<feature type="non-terminal residue" evidence="1">
    <location>
        <position position="100"/>
    </location>
</feature>
<feature type="non-terminal residue" evidence="1">
    <location>
        <position position="1"/>
    </location>
</feature>
<accession>A0A382TCM2</accession>
<dbReference type="AlphaFoldDB" id="A0A382TCM2"/>
<protein>
    <submittedName>
        <fullName evidence="1">Uncharacterized protein</fullName>
    </submittedName>
</protein>
<reference evidence="1" key="1">
    <citation type="submission" date="2018-05" db="EMBL/GenBank/DDBJ databases">
        <authorList>
            <person name="Lanie J.A."/>
            <person name="Ng W.-L."/>
            <person name="Kazmierczak K.M."/>
            <person name="Andrzejewski T.M."/>
            <person name="Davidsen T.M."/>
            <person name="Wayne K.J."/>
            <person name="Tettelin H."/>
            <person name="Glass J.I."/>
            <person name="Rusch D."/>
            <person name="Podicherti R."/>
            <person name="Tsui H.-C.T."/>
            <person name="Winkler M.E."/>
        </authorList>
    </citation>
    <scope>NUCLEOTIDE SEQUENCE</scope>
</reference>
<sequence length="100" mass="10665">MCLKFVMDICNRYITLLLVGLLLGTGCTTDSGLPTPFEPSVTVQGSWERISPSVACPTAPDAVYDLDIVDHLDTKLVSSNNPTDISGSVVEIPATPVNRT</sequence>
<gene>
    <name evidence="1" type="ORF">METZ01_LOCUS372376</name>
</gene>
<name>A0A382TCM2_9ZZZZ</name>
<dbReference type="EMBL" id="UINC01135401">
    <property type="protein sequence ID" value="SVD19522.1"/>
    <property type="molecule type" value="Genomic_DNA"/>
</dbReference>
<proteinExistence type="predicted"/>
<organism evidence="1">
    <name type="scientific">marine metagenome</name>
    <dbReference type="NCBI Taxonomy" id="408172"/>
    <lineage>
        <taxon>unclassified sequences</taxon>
        <taxon>metagenomes</taxon>
        <taxon>ecological metagenomes</taxon>
    </lineage>
</organism>
<evidence type="ECO:0000313" key="1">
    <source>
        <dbReference type="EMBL" id="SVD19522.1"/>
    </source>
</evidence>
<dbReference type="PROSITE" id="PS51257">
    <property type="entry name" value="PROKAR_LIPOPROTEIN"/>
    <property type="match status" value="1"/>
</dbReference>